<keyword evidence="6" id="KW-1185">Reference proteome</keyword>
<dbReference type="AlphaFoldDB" id="A0A836I2K2"/>
<keyword evidence="2" id="KW-0342">GTP-binding</keyword>
<dbReference type="GeneID" id="94175309"/>
<dbReference type="PRINTS" id="PR00449">
    <property type="entry name" value="RASTRNSFRMNG"/>
</dbReference>
<gene>
    <name evidence="4" type="ORF">CUR178_08168</name>
    <name evidence="5" type="ORF">CUR178_08192</name>
</gene>
<dbReference type="SMART" id="SM00174">
    <property type="entry name" value="RHO"/>
    <property type="match status" value="1"/>
</dbReference>
<dbReference type="Proteomes" id="UP000674179">
    <property type="component" value="Chromosome 2"/>
</dbReference>
<dbReference type="CDD" id="cd01861">
    <property type="entry name" value="Rab6"/>
    <property type="match status" value="1"/>
</dbReference>
<dbReference type="PROSITE" id="PS51420">
    <property type="entry name" value="RHO"/>
    <property type="match status" value="1"/>
</dbReference>
<evidence type="ECO:0000256" key="1">
    <source>
        <dbReference type="ARBA" id="ARBA00022741"/>
    </source>
</evidence>
<dbReference type="SMART" id="SM00176">
    <property type="entry name" value="RAN"/>
    <property type="match status" value="1"/>
</dbReference>
<proteinExistence type="predicted"/>
<evidence type="ECO:0000256" key="3">
    <source>
        <dbReference type="SAM" id="MobiDB-lite"/>
    </source>
</evidence>
<evidence type="ECO:0008006" key="7">
    <source>
        <dbReference type="Google" id="ProtNLM"/>
    </source>
</evidence>
<accession>A0A836I2K2</accession>
<keyword evidence="1" id="KW-0547">Nucleotide-binding</keyword>
<dbReference type="SMART" id="SM00173">
    <property type="entry name" value="RAS"/>
    <property type="match status" value="1"/>
</dbReference>
<dbReference type="FunFam" id="3.40.50.300:FF:002489">
    <property type="entry name" value="Small GTP binding protein rab6-like protein"/>
    <property type="match status" value="1"/>
</dbReference>
<organism evidence="5 6">
    <name type="scientific">Leishmania enriettii</name>
    <dbReference type="NCBI Taxonomy" id="5663"/>
    <lineage>
        <taxon>Eukaryota</taxon>
        <taxon>Discoba</taxon>
        <taxon>Euglenozoa</taxon>
        <taxon>Kinetoplastea</taxon>
        <taxon>Metakinetoplastina</taxon>
        <taxon>Trypanosomatida</taxon>
        <taxon>Trypanosomatidae</taxon>
        <taxon>Leishmaniinae</taxon>
        <taxon>Leishmania</taxon>
    </lineage>
</organism>
<sequence length="269" mass="28202">MSSASASAPGKATGVSASSSSTLKHKLVLLGDQSVGKTSIITRFMYDTFDQQYQPTIGIDFFSKTIRLEDDRDVRLHLWDTAGQERFHSLIPSYIRNSAATVVVYDITARPTFFSAFKWIDEVRSESGDDVVIMLVGNKIDQASERREVSAEEAMKKASECNVLFTEVSAKYGTNIKHMFRQVAAALPAPAVTGGGTDANGAVSSPARSAGGSGVTASGVSTGQFGGVVRPPFLITPSATQAAFNGTADAGGEGGADADAQRGRSGACC</sequence>
<evidence type="ECO:0000256" key="2">
    <source>
        <dbReference type="ARBA" id="ARBA00023134"/>
    </source>
</evidence>
<dbReference type="InterPro" id="IPR050227">
    <property type="entry name" value="Rab"/>
</dbReference>
<comment type="caution">
    <text evidence="5">The sequence shown here is derived from an EMBL/GenBank/DDBJ whole genome shotgun (WGS) entry which is preliminary data.</text>
</comment>
<evidence type="ECO:0000313" key="4">
    <source>
        <dbReference type="EMBL" id="KAG5487156.1"/>
    </source>
</evidence>
<evidence type="ECO:0000313" key="5">
    <source>
        <dbReference type="EMBL" id="KAG5487180.1"/>
    </source>
</evidence>
<feature type="region of interest" description="Disordered" evidence="3">
    <location>
        <begin position="246"/>
        <end position="269"/>
    </location>
</feature>
<dbReference type="PROSITE" id="PS51421">
    <property type="entry name" value="RAS"/>
    <property type="match status" value="1"/>
</dbReference>
<dbReference type="InterPro" id="IPR001806">
    <property type="entry name" value="Small_GTPase"/>
</dbReference>
<dbReference type="PANTHER" id="PTHR47977">
    <property type="entry name" value="RAS-RELATED PROTEIN RAB"/>
    <property type="match status" value="1"/>
</dbReference>
<dbReference type="KEGG" id="lenr:94175309"/>
<name>A0A836I2K2_LEIEN</name>
<dbReference type="EMBL" id="JAFHKP010000002">
    <property type="protein sequence ID" value="KAG5487156.1"/>
    <property type="molecule type" value="Genomic_DNA"/>
</dbReference>
<protein>
    <recommendedName>
        <fullName evidence="7">Small GTP binding protein rab6-like protein</fullName>
    </recommendedName>
</protein>
<dbReference type="GO" id="GO:0003924">
    <property type="term" value="F:GTPase activity"/>
    <property type="evidence" value="ECO:0007669"/>
    <property type="project" value="InterPro"/>
</dbReference>
<dbReference type="InterPro" id="IPR005225">
    <property type="entry name" value="Small_GTP-bd"/>
</dbReference>
<reference evidence="5 6" key="1">
    <citation type="submission" date="2021-02" db="EMBL/GenBank/DDBJ databases">
        <title>Leishmania (Mundinia) enrietti genome sequencing and assembly.</title>
        <authorList>
            <person name="Almutairi H."/>
            <person name="Gatherer D."/>
        </authorList>
    </citation>
    <scope>NUCLEOTIDE SEQUENCE [LARGE SCALE GENOMIC DNA]</scope>
    <source>
        <strain evidence="5">CUR178</strain>
    </source>
</reference>
<dbReference type="NCBIfam" id="TIGR00231">
    <property type="entry name" value="small_GTP"/>
    <property type="match status" value="1"/>
</dbReference>
<dbReference type="GO" id="GO:0005525">
    <property type="term" value="F:GTP binding"/>
    <property type="evidence" value="ECO:0007669"/>
    <property type="project" value="UniProtKB-KW"/>
</dbReference>
<dbReference type="OrthoDB" id="63533at2759"/>
<dbReference type="EMBL" id="JAFHKP010000002">
    <property type="protein sequence ID" value="KAG5487180.1"/>
    <property type="molecule type" value="Genomic_DNA"/>
</dbReference>
<evidence type="ECO:0000313" key="6">
    <source>
        <dbReference type="Proteomes" id="UP000674179"/>
    </source>
</evidence>
<dbReference type="SUPFAM" id="SSF52540">
    <property type="entry name" value="P-loop containing nucleoside triphosphate hydrolases"/>
    <property type="match status" value="1"/>
</dbReference>
<dbReference type="Gene3D" id="3.40.50.300">
    <property type="entry name" value="P-loop containing nucleotide triphosphate hydrolases"/>
    <property type="match status" value="1"/>
</dbReference>
<dbReference type="InterPro" id="IPR027417">
    <property type="entry name" value="P-loop_NTPase"/>
</dbReference>
<dbReference type="SMART" id="SM00175">
    <property type="entry name" value="RAB"/>
    <property type="match status" value="1"/>
</dbReference>
<dbReference type="PROSITE" id="PS51419">
    <property type="entry name" value="RAB"/>
    <property type="match status" value="1"/>
</dbReference>
<dbReference type="Pfam" id="PF00071">
    <property type="entry name" value="Ras"/>
    <property type="match status" value="1"/>
</dbReference>
<dbReference type="RefSeq" id="XP_067696112.1">
    <property type="nucleotide sequence ID" value="XM_067839799.1"/>
</dbReference>